<dbReference type="RefSeq" id="WP_055463359.1">
    <property type="nucleotide sequence ID" value="NZ_CYHG01000006.1"/>
</dbReference>
<gene>
    <name evidence="3" type="ORF">Ga0061065_106248</name>
</gene>
<dbReference type="EMBL" id="CYHG01000006">
    <property type="protein sequence ID" value="CUB04426.1"/>
    <property type="molecule type" value="Genomic_DNA"/>
</dbReference>
<evidence type="ECO:0000256" key="1">
    <source>
        <dbReference type="SAM" id="Phobius"/>
    </source>
</evidence>
<feature type="transmembrane region" description="Helical" evidence="1">
    <location>
        <begin position="69"/>
        <end position="88"/>
    </location>
</feature>
<evidence type="ECO:0000313" key="4">
    <source>
        <dbReference type="Proteomes" id="UP000182769"/>
    </source>
</evidence>
<dbReference type="InterPro" id="IPR037185">
    <property type="entry name" value="EmrE-like"/>
</dbReference>
<dbReference type="OrthoDB" id="148351at2"/>
<dbReference type="AlphaFoldDB" id="A0A0K6IMV1"/>
<accession>A0A0K6IMV1</accession>
<dbReference type="SUPFAM" id="SSF103481">
    <property type="entry name" value="Multidrug resistance efflux transporter EmrE"/>
    <property type="match status" value="2"/>
</dbReference>
<keyword evidence="4" id="KW-1185">Reference proteome</keyword>
<keyword evidence="1" id="KW-0472">Membrane</keyword>
<name>A0A0K6IMV1_9GAMM</name>
<feature type="transmembrane region" description="Helical" evidence="1">
    <location>
        <begin position="122"/>
        <end position="138"/>
    </location>
</feature>
<dbReference type="Proteomes" id="UP000182769">
    <property type="component" value="Unassembled WGS sequence"/>
</dbReference>
<sequence>MSGRSVSSAILVLVLGNLMATICDVLIKLANANEAVFQFTFYRVLFMCLVLAPFVLLKRTKNPFEGLKLHILRGNLWVLTSVLLVISLSQLPLATANAIFYTAPIFIILLAVVFFRERLSKTVMFAAISGFLGVLVILKPSYIGWGMVSALGFSFVLAVNSLLVRKMPQNQGAIHGLFIAQMCALPVASGLAIWEGGSLSWEQLGLALGSSVCSILYSLGCLVGYRYVASSQVSSAEYSGLLFAILAGFVVFAESIDMSLLLGAALIVMPLLYIGRKDILAERAKRRENMQADVIAEV</sequence>
<feature type="transmembrane region" description="Helical" evidence="1">
    <location>
        <begin position="36"/>
        <end position="57"/>
    </location>
</feature>
<feature type="transmembrane region" description="Helical" evidence="1">
    <location>
        <begin position="176"/>
        <end position="194"/>
    </location>
</feature>
<reference evidence="4" key="1">
    <citation type="submission" date="2015-08" db="EMBL/GenBank/DDBJ databases">
        <authorList>
            <person name="Varghese N."/>
        </authorList>
    </citation>
    <scope>NUCLEOTIDE SEQUENCE [LARGE SCALE GENOMIC DNA]</scope>
    <source>
        <strain evidence="4">JCM 18476</strain>
    </source>
</reference>
<organism evidence="3 4">
    <name type="scientific">Marinomonas fungiae</name>
    <dbReference type="NCBI Taxonomy" id="1137284"/>
    <lineage>
        <taxon>Bacteria</taxon>
        <taxon>Pseudomonadati</taxon>
        <taxon>Pseudomonadota</taxon>
        <taxon>Gammaproteobacteria</taxon>
        <taxon>Oceanospirillales</taxon>
        <taxon>Oceanospirillaceae</taxon>
        <taxon>Marinomonas</taxon>
    </lineage>
</organism>
<evidence type="ECO:0000313" key="3">
    <source>
        <dbReference type="EMBL" id="CUB04426.1"/>
    </source>
</evidence>
<dbReference type="PANTHER" id="PTHR22911">
    <property type="entry name" value="ACYL-MALONYL CONDENSING ENZYME-RELATED"/>
    <property type="match status" value="1"/>
</dbReference>
<feature type="transmembrane region" description="Helical" evidence="1">
    <location>
        <begin position="258"/>
        <end position="275"/>
    </location>
</feature>
<feature type="domain" description="EamA" evidence="2">
    <location>
        <begin position="8"/>
        <end position="138"/>
    </location>
</feature>
<keyword evidence="1" id="KW-1133">Transmembrane helix</keyword>
<feature type="transmembrane region" description="Helical" evidence="1">
    <location>
        <begin position="94"/>
        <end position="115"/>
    </location>
</feature>
<feature type="transmembrane region" description="Helical" evidence="1">
    <location>
        <begin position="206"/>
        <end position="228"/>
    </location>
</feature>
<dbReference type="Pfam" id="PF00892">
    <property type="entry name" value="EamA"/>
    <property type="match status" value="1"/>
</dbReference>
<dbReference type="PANTHER" id="PTHR22911:SF103">
    <property type="entry name" value="BLR2811 PROTEIN"/>
    <property type="match status" value="1"/>
</dbReference>
<feature type="transmembrane region" description="Helical" evidence="1">
    <location>
        <begin position="235"/>
        <end position="252"/>
    </location>
</feature>
<dbReference type="InterPro" id="IPR000620">
    <property type="entry name" value="EamA_dom"/>
</dbReference>
<protein>
    <submittedName>
        <fullName evidence="3">EamA-like transporter family</fullName>
    </submittedName>
</protein>
<feature type="transmembrane region" description="Helical" evidence="1">
    <location>
        <begin position="144"/>
        <end position="164"/>
    </location>
</feature>
<evidence type="ECO:0000259" key="2">
    <source>
        <dbReference type="Pfam" id="PF00892"/>
    </source>
</evidence>
<dbReference type="GO" id="GO:0016020">
    <property type="term" value="C:membrane"/>
    <property type="evidence" value="ECO:0007669"/>
    <property type="project" value="InterPro"/>
</dbReference>
<keyword evidence="1" id="KW-0812">Transmembrane</keyword>
<proteinExistence type="predicted"/>